<proteinExistence type="predicted"/>
<evidence type="ECO:0000256" key="1">
    <source>
        <dbReference type="SAM" id="SignalP"/>
    </source>
</evidence>
<reference evidence="2" key="2">
    <citation type="journal article" date="2015" name="Data Brief">
        <title>Shoot transcriptome of the giant reed, Arundo donax.</title>
        <authorList>
            <person name="Barrero R.A."/>
            <person name="Guerrero F.D."/>
            <person name="Moolhuijzen P."/>
            <person name="Goolsby J.A."/>
            <person name="Tidwell J."/>
            <person name="Bellgard S.E."/>
            <person name="Bellgard M.I."/>
        </authorList>
    </citation>
    <scope>NUCLEOTIDE SEQUENCE</scope>
    <source>
        <tissue evidence="2">Shoot tissue taken approximately 20 cm above the soil surface</tissue>
    </source>
</reference>
<dbReference type="AlphaFoldDB" id="A0A0A9DK05"/>
<name>A0A0A9DK05_ARUDO</name>
<feature type="signal peptide" evidence="1">
    <location>
        <begin position="1"/>
        <end position="17"/>
    </location>
</feature>
<protein>
    <submittedName>
        <fullName evidence="2">Uncharacterized protein</fullName>
    </submittedName>
</protein>
<dbReference type="EMBL" id="GBRH01209799">
    <property type="protein sequence ID" value="JAD88096.1"/>
    <property type="molecule type" value="Transcribed_RNA"/>
</dbReference>
<accession>A0A0A9DK05</accession>
<keyword evidence="1" id="KW-0732">Signal</keyword>
<sequence length="63" mass="7269">MLLYAYLLFAAVNLVYRGGELFGPFGMSYKKDLEIFSFFRCYMVYSPVCSKARNLATLKFMDG</sequence>
<reference evidence="2" key="1">
    <citation type="submission" date="2014-09" db="EMBL/GenBank/DDBJ databases">
        <authorList>
            <person name="Magalhaes I.L.F."/>
            <person name="Oliveira U."/>
            <person name="Santos F.R."/>
            <person name="Vidigal T.H.D.A."/>
            <person name="Brescovit A.D."/>
            <person name="Santos A.J."/>
        </authorList>
    </citation>
    <scope>NUCLEOTIDE SEQUENCE</scope>
    <source>
        <tissue evidence="2">Shoot tissue taken approximately 20 cm above the soil surface</tissue>
    </source>
</reference>
<organism evidence="2">
    <name type="scientific">Arundo donax</name>
    <name type="common">Giant reed</name>
    <name type="synonym">Donax arundinaceus</name>
    <dbReference type="NCBI Taxonomy" id="35708"/>
    <lineage>
        <taxon>Eukaryota</taxon>
        <taxon>Viridiplantae</taxon>
        <taxon>Streptophyta</taxon>
        <taxon>Embryophyta</taxon>
        <taxon>Tracheophyta</taxon>
        <taxon>Spermatophyta</taxon>
        <taxon>Magnoliopsida</taxon>
        <taxon>Liliopsida</taxon>
        <taxon>Poales</taxon>
        <taxon>Poaceae</taxon>
        <taxon>PACMAD clade</taxon>
        <taxon>Arundinoideae</taxon>
        <taxon>Arundineae</taxon>
        <taxon>Arundo</taxon>
    </lineage>
</organism>
<evidence type="ECO:0000313" key="2">
    <source>
        <dbReference type="EMBL" id="JAD88096.1"/>
    </source>
</evidence>
<feature type="chain" id="PRO_5002044986" evidence="1">
    <location>
        <begin position="18"/>
        <end position="63"/>
    </location>
</feature>